<organism evidence="1">
    <name type="scientific">Sphingomonas sp. NS2</name>
    <dbReference type="NCBI Taxonomy" id="908605"/>
    <lineage>
        <taxon>Bacteria</taxon>
        <taxon>Pseudomonadati</taxon>
        <taxon>Pseudomonadota</taxon>
        <taxon>Alphaproteobacteria</taxon>
        <taxon>Sphingomonadales</taxon>
        <taxon>Sphingomonadaceae</taxon>
        <taxon>Sphingomonas</taxon>
    </lineage>
</organism>
<name>A0A0D4ZZH8_9SPHN</name>
<reference evidence="1" key="1">
    <citation type="submission" date="2014-06" db="EMBL/GenBank/DDBJ databases">
        <title>Molecular and ecological studies on carbamate pesticide degrading bacteria isolated from agricultural soils.</title>
        <authorList>
            <person name="Kim D.-U."/>
            <person name="Ka J.-O."/>
        </authorList>
    </citation>
    <scope>NUCLEOTIDE SEQUENCE</scope>
    <source>
        <strain evidence="1">NS2</strain>
        <plasmid evidence="1">201</plasmid>
    </source>
</reference>
<evidence type="ECO:0000313" key="1">
    <source>
        <dbReference type="EMBL" id="AJW29358.1"/>
    </source>
</evidence>
<dbReference type="EMBL" id="KM017070">
    <property type="protein sequence ID" value="AJW29358.1"/>
    <property type="molecule type" value="Genomic_DNA"/>
</dbReference>
<geneLocation type="plasmid" evidence="1">
    <name>201</name>
</geneLocation>
<sequence length="41" mass="4075">MFINVAAVTDGTNSSSVTLTAVLYGKRGLEAADQAASAIGC</sequence>
<dbReference type="AlphaFoldDB" id="A0A0D4ZZH8"/>
<gene>
    <name evidence="1" type="ORF">plasmid201_170</name>
</gene>
<accession>A0A0D4ZZH8</accession>
<keyword evidence="1" id="KW-0614">Plasmid</keyword>
<proteinExistence type="predicted"/>
<protein>
    <submittedName>
        <fullName evidence="1">Uncharacterized protein</fullName>
    </submittedName>
</protein>